<keyword evidence="3" id="KW-1185">Reference proteome</keyword>
<evidence type="ECO:0000313" key="3">
    <source>
        <dbReference type="Proteomes" id="UP000243807"/>
    </source>
</evidence>
<reference evidence="2 3" key="1">
    <citation type="submission" date="2017-01" db="EMBL/GenBank/DDBJ databases">
        <title>Draft sequence of Acidihalobacter ferrooxidans strain DSM 14175 (strain V8).</title>
        <authorList>
            <person name="Khaleque H.N."/>
            <person name="Ramsay J.P."/>
            <person name="Murphy R.J.T."/>
            <person name="Kaksonen A.H."/>
            <person name="Boxall N.J."/>
            <person name="Watkin E.L.J."/>
        </authorList>
    </citation>
    <scope>NUCLEOTIDE SEQUENCE [LARGE SCALE GENOMIC DNA]</scope>
    <source>
        <strain evidence="2 3">V8</strain>
    </source>
</reference>
<feature type="chain" id="PRO_5013383598" evidence="1">
    <location>
        <begin position="23"/>
        <end position="139"/>
    </location>
</feature>
<sequence length="139" mass="17083">MKYAKALYIAPLFALLSLPAMAGQRDHNGKHFLQRIDRQEHRIHQGVRTGDLTHREARRLNRNHHRITGKFRQFKRDRRLVAWERRRLENMLDRNSRLIARFRHNDQRRYTQHWQGPFVIHGGQQQEVWRVILNRYAYR</sequence>
<dbReference type="AlphaFoldDB" id="A0A1P8UD72"/>
<dbReference type="EMBL" id="CP019434">
    <property type="protein sequence ID" value="APZ41768.1"/>
    <property type="molecule type" value="Genomic_DNA"/>
</dbReference>
<organism evidence="2 3">
    <name type="scientific">Acidihalobacter ferrooxydans</name>
    <dbReference type="NCBI Taxonomy" id="1765967"/>
    <lineage>
        <taxon>Bacteria</taxon>
        <taxon>Pseudomonadati</taxon>
        <taxon>Pseudomonadota</taxon>
        <taxon>Gammaproteobacteria</taxon>
        <taxon>Chromatiales</taxon>
        <taxon>Ectothiorhodospiraceae</taxon>
        <taxon>Acidihalobacter</taxon>
    </lineage>
</organism>
<dbReference type="OrthoDB" id="5950533at2"/>
<dbReference type="Proteomes" id="UP000243807">
    <property type="component" value="Chromosome"/>
</dbReference>
<evidence type="ECO:0000256" key="1">
    <source>
        <dbReference type="SAM" id="SignalP"/>
    </source>
</evidence>
<gene>
    <name evidence="2" type="ORF">BW247_00545</name>
</gene>
<accession>A0A1P8UD72</accession>
<evidence type="ECO:0000313" key="2">
    <source>
        <dbReference type="EMBL" id="APZ41768.1"/>
    </source>
</evidence>
<feature type="signal peptide" evidence="1">
    <location>
        <begin position="1"/>
        <end position="22"/>
    </location>
</feature>
<proteinExistence type="predicted"/>
<dbReference type="RefSeq" id="WP_076835115.1">
    <property type="nucleotide sequence ID" value="NZ_CP019434.1"/>
</dbReference>
<dbReference type="KEGG" id="afy:BW247_00545"/>
<name>A0A1P8UD72_9GAMM</name>
<protein>
    <submittedName>
        <fullName evidence="2">Uncharacterized protein</fullName>
    </submittedName>
</protein>
<dbReference type="STRING" id="1765967.BW247_00545"/>
<keyword evidence="1" id="KW-0732">Signal</keyword>